<name>A0A1I6GLY3_9GAMM</name>
<keyword evidence="1 4" id="KW-0732">Signal</keyword>
<evidence type="ECO:0000256" key="3">
    <source>
        <dbReference type="SAM" id="MobiDB-lite"/>
    </source>
</evidence>
<dbReference type="PROSITE" id="PS51257">
    <property type="entry name" value="PROKAR_LIPOPROTEIN"/>
    <property type="match status" value="1"/>
</dbReference>
<accession>A0A1I6GLY3</accession>
<feature type="compositionally biased region" description="Basic and acidic residues" evidence="3">
    <location>
        <begin position="177"/>
        <end position="186"/>
    </location>
</feature>
<keyword evidence="6" id="KW-1185">Reference proteome</keyword>
<sequence length="492" mass="49801">METKTMKTMMLVVFIALLGLAGCRSDSALVTEAFGPANPLFDQDGDGIPDNEDSCPSVANSGNDADADGIDDACDKSVGGSSDIDGDGVLNGSDNCPTIANPSQRNRDADLTGDACDTDADGDGVADKIANSDGSFSVKSVASGGDNCPLVPNDGQADFDGDQVGNACDTDTDGDGINDKTDKGDGSFESLAASDGGDNCPLFANPDQADADGNGVGDACETDSDGDGLPDGADNCPSIANPGQEDLDNDGEGNACDADTDGDGIADDNALGQPLDNCPLVVNPDQADTDGDGIGDVCDLVNDNEYACGVEGQPFTPMLASDTDIKAEASKDLSGCLLGLGLICEVQDPANVVDGDLTNTATLQNTDLLGLSTSRLKVAATTGFAYPGANALGIAFNESPQVLQADLLGGDLIVRTSLNGVIQEESTGEGLLDLDLLGASGVLGGTSTSFLVFQTEKRFDSVVIEFAPSLLSLLNEVNVQAVCASKTDLAVD</sequence>
<dbReference type="PANTHER" id="PTHR10199">
    <property type="entry name" value="THROMBOSPONDIN"/>
    <property type="match status" value="1"/>
</dbReference>
<dbReference type="SUPFAM" id="SSF103647">
    <property type="entry name" value="TSP type-3 repeat"/>
    <property type="match status" value="3"/>
</dbReference>
<dbReference type="Gene3D" id="4.10.1080.10">
    <property type="entry name" value="TSP type-3 repeat"/>
    <property type="match status" value="2"/>
</dbReference>
<organism evidence="5 6">
    <name type="scientific">Marinobacter gudaonensis</name>
    <dbReference type="NCBI Taxonomy" id="375760"/>
    <lineage>
        <taxon>Bacteria</taxon>
        <taxon>Pseudomonadati</taxon>
        <taxon>Pseudomonadota</taxon>
        <taxon>Gammaproteobacteria</taxon>
        <taxon>Pseudomonadales</taxon>
        <taxon>Marinobacteraceae</taxon>
        <taxon>Marinobacter</taxon>
    </lineage>
</organism>
<proteinExistence type="predicted"/>
<feature type="region of interest" description="Disordered" evidence="3">
    <location>
        <begin position="41"/>
        <end position="68"/>
    </location>
</feature>
<protein>
    <submittedName>
        <fullName evidence="5">Thrombospondin type 3 repeat-containing protein</fullName>
    </submittedName>
</protein>
<feature type="region of interest" description="Disordered" evidence="3">
    <location>
        <begin position="240"/>
        <end position="271"/>
    </location>
</feature>
<dbReference type="GO" id="GO:0005509">
    <property type="term" value="F:calcium ion binding"/>
    <property type="evidence" value="ECO:0007669"/>
    <property type="project" value="InterPro"/>
</dbReference>
<dbReference type="OrthoDB" id="6197493at2"/>
<dbReference type="Pfam" id="PF02412">
    <property type="entry name" value="TSP_3"/>
    <property type="match status" value="6"/>
</dbReference>
<dbReference type="PROSITE" id="PS51234">
    <property type="entry name" value="TSP3"/>
    <property type="match status" value="1"/>
</dbReference>
<dbReference type="InterPro" id="IPR028974">
    <property type="entry name" value="TSP_type-3_rpt"/>
</dbReference>
<feature type="compositionally biased region" description="Acidic residues" evidence="3">
    <location>
        <begin position="43"/>
        <end position="53"/>
    </location>
</feature>
<evidence type="ECO:0000256" key="2">
    <source>
        <dbReference type="ARBA" id="ARBA00022837"/>
    </source>
</evidence>
<reference evidence="6" key="1">
    <citation type="submission" date="2016-10" db="EMBL/GenBank/DDBJ databases">
        <authorList>
            <person name="Varghese N."/>
            <person name="Submissions S."/>
        </authorList>
    </citation>
    <scope>NUCLEOTIDE SEQUENCE [LARGE SCALE GENOMIC DNA]</scope>
    <source>
        <strain evidence="6">CGMCC 1.6294</strain>
    </source>
</reference>
<dbReference type="EMBL" id="FOYV01000001">
    <property type="protein sequence ID" value="SFR43139.1"/>
    <property type="molecule type" value="Genomic_DNA"/>
</dbReference>
<evidence type="ECO:0000256" key="4">
    <source>
        <dbReference type="SAM" id="SignalP"/>
    </source>
</evidence>
<keyword evidence="2" id="KW-0106">Calcium</keyword>
<dbReference type="Proteomes" id="UP000199290">
    <property type="component" value="Unassembled WGS sequence"/>
</dbReference>
<dbReference type="PANTHER" id="PTHR10199:SF100">
    <property type="entry name" value="THROMBOSPONDIN, ISOFORM A"/>
    <property type="match status" value="1"/>
</dbReference>
<dbReference type="AlphaFoldDB" id="A0A1I6GLY3"/>
<dbReference type="GO" id="GO:0007155">
    <property type="term" value="P:cell adhesion"/>
    <property type="evidence" value="ECO:0007669"/>
    <property type="project" value="InterPro"/>
</dbReference>
<feature type="chain" id="PRO_5011521999" evidence="4">
    <location>
        <begin position="29"/>
        <end position="492"/>
    </location>
</feature>
<dbReference type="InterPro" id="IPR017897">
    <property type="entry name" value="Thrombospondin_3_rpt"/>
</dbReference>
<evidence type="ECO:0000313" key="6">
    <source>
        <dbReference type="Proteomes" id="UP000199290"/>
    </source>
</evidence>
<feature type="signal peptide" evidence="4">
    <location>
        <begin position="1"/>
        <end position="28"/>
    </location>
</feature>
<dbReference type="STRING" id="375760.SAMN04488073_1108"/>
<gene>
    <name evidence="5" type="ORF">SAMN04488073_1108</name>
</gene>
<dbReference type="FunFam" id="4.10.1080.10:FF:000001">
    <property type="entry name" value="Thrombospondin 3"/>
    <property type="match status" value="2"/>
</dbReference>
<evidence type="ECO:0000256" key="1">
    <source>
        <dbReference type="ARBA" id="ARBA00022729"/>
    </source>
</evidence>
<dbReference type="RefSeq" id="WP_091986955.1">
    <property type="nucleotide sequence ID" value="NZ_FOYV01000001.1"/>
</dbReference>
<feature type="region of interest" description="Disordered" evidence="3">
    <location>
        <begin position="167"/>
        <end position="186"/>
    </location>
</feature>
<dbReference type="InterPro" id="IPR003367">
    <property type="entry name" value="Thrombospondin_3-like_rpt"/>
</dbReference>
<evidence type="ECO:0000313" key="5">
    <source>
        <dbReference type="EMBL" id="SFR43139.1"/>
    </source>
</evidence>